<gene>
    <name evidence="1" type="ORF">SAMN05443245_1475</name>
</gene>
<keyword evidence="2" id="KW-1185">Reference proteome</keyword>
<dbReference type="OrthoDB" id="9003938at2"/>
<sequence>MDGYIRSEREEFFEQLCMSVDADEAHEQEAIEYFENQFDQADFDPAQWLDIALYYSPAVARGIVDMVTADDKARSNIAEVIADNLDISYGEDECQQFAETIEFALNNNVPVDLDLVLDGCQRAIDDLDTWADEETKAPLLRLREELLRQQGEH</sequence>
<name>A0A1H1B342_9BURK</name>
<accession>A0A1H1B342</accession>
<dbReference type="AlphaFoldDB" id="A0A1H1B342"/>
<dbReference type="RefSeq" id="WP_074763689.1">
    <property type="nucleotide sequence ID" value="NZ_FNKP01000001.1"/>
</dbReference>
<evidence type="ECO:0000313" key="1">
    <source>
        <dbReference type="EMBL" id="SDQ46368.1"/>
    </source>
</evidence>
<organism evidence="1 2">
    <name type="scientific">Paraburkholderia fungorum</name>
    <dbReference type="NCBI Taxonomy" id="134537"/>
    <lineage>
        <taxon>Bacteria</taxon>
        <taxon>Pseudomonadati</taxon>
        <taxon>Pseudomonadota</taxon>
        <taxon>Betaproteobacteria</taxon>
        <taxon>Burkholderiales</taxon>
        <taxon>Burkholderiaceae</taxon>
        <taxon>Paraburkholderia</taxon>
    </lineage>
</organism>
<reference evidence="2" key="1">
    <citation type="submission" date="2016-10" db="EMBL/GenBank/DDBJ databases">
        <authorList>
            <person name="Varghese N."/>
        </authorList>
    </citation>
    <scope>NUCLEOTIDE SEQUENCE [LARGE SCALE GENOMIC DNA]</scope>
    <source>
        <strain evidence="2">GAS106B</strain>
    </source>
</reference>
<dbReference type="EMBL" id="FNKP01000001">
    <property type="protein sequence ID" value="SDQ46368.1"/>
    <property type="molecule type" value="Genomic_DNA"/>
</dbReference>
<evidence type="ECO:0000313" key="2">
    <source>
        <dbReference type="Proteomes" id="UP000183487"/>
    </source>
</evidence>
<proteinExistence type="predicted"/>
<protein>
    <submittedName>
        <fullName evidence="1">Uncharacterized protein</fullName>
    </submittedName>
</protein>
<dbReference type="Proteomes" id="UP000183487">
    <property type="component" value="Unassembled WGS sequence"/>
</dbReference>